<protein>
    <submittedName>
        <fullName evidence="1">Uncharacterized protein</fullName>
    </submittedName>
</protein>
<evidence type="ECO:0000313" key="2">
    <source>
        <dbReference type="Proteomes" id="UP000309997"/>
    </source>
</evidence>
<sequence length="75" mass="8679">MEILLKKLYIRRMAADIGITRIYASRKMVGMESNMSKKVFKVMADSMSSDIHKNSGFLWKPNKEVKKGTKRKLLT</sequence>
<dbReference type="EMBL" id="RCHU02000002">
    <property type="protein sequence ID" value="KAL3604787.1"/>
    <property type="molecule type" value="Genomic_DNA"/>
</dbReference>
<proteinExistence type="predicted"/>
<keyword evidence="2" id="KW-1185">Reference proteome</keyword>
<name>A0ACC4CV82_POPAL</name>
<comment type="caution">
    <text evidence="1">The sequence shown here is derived from an EMBL/GenBank/DDBJ whole genome shotgun (WGS) entry which is preliminary data.</text>
</comment>
<accession>A0ACC4CV82</accession>
<gene>
    <name evidence="1" type="ORF">D5086_005646</name>
</gene>
<dbReference type="Proteomes" id="UP000309997">
    <property type="component" value="Unassembled WGS sequence"/>
</dbReference>
<evidence type="ECO:0000313" key="1">
    <source>
        <dbReference type="EMBL" id="KAL3604787.1"/>
    </source>
</evidence>
<organism evidence="1 2">
    <name type="scientific">Populus alba</name>
    <name type="common">White poplar</name>
    <dbReference type="NCBI Taxonomy" id="43335"/>
    <lineage>
        <taxon>Eukaryota</taxon>
        <taxon>Viridiplantae</taxon>
        <taxon>Streptophyta</taxon>
        <taxon>Embryophyta</taxon>
        <taxon>Tracheophyta</taxon>
        <taxon>Spermatophyta</taxon>
        <taxon>Magnoliopsida</taxon>
        <taxon>eudicotyledons</taxon>
        <taxon>Gunneridae</taxon>
        <taxon>Pentapetalae</taxon>
        <taxon>rosids</taxon>
        <taxon>fabids</taxon>
        <taxon>Malpighiales</taxon>
        <taxon>Salicaceae</taxon>
        <taxon>Saliceae</taxon>
        <taxon>Populus</taxon>
    </lineage>
</organism>
<reference evidence="1 2" key="1">
    <citation type="journal article" date="2024" name="Plant Biotechnol. J.">
        <title>Genome and CRISPR/Cas9 system of a widespread forest tree (Populus alba) in the world.</title>
        <authorList>
            <person name="Liu Y.J."/>
            <person name="Jiang P.F."/>
            <person name="Han X.M."/>
            <person name="Li X.Y."/>
            <person name="Wang H.M."/>
            <person name="Wang Y.J."/>
            <person name="Wang X.X."/>
            <person name="Zeng Q.Y."/>
        </authorList>
    </citation>
    <scope>NUCLEOTIDE SEQUENCE [LARGE SCALE GENOMIC DNA]</scope>
    <source>
        <strain evidence="2">cv. PAL-ZL1</strain>
    </source>
</reference>